<sequence>MTMPPRLRLILAAVVITVLIGIAFWAVGEVRVEAGREAERERPVATPQRVFTENGQRIVKLDVATMARSGIVGTRVEASDTAGTSVPTFASIVDTARLTDLASAWAVGQAQTEAARARAEASRASYERTRLLYADAQNASLAQVQAAQAAYAADRAGVSAAEAQANTSRASARQEFGPNLGLGSALVRALIERRALLLQAALPPAAASAPSTLSVEGDGVRANARLLGPAARADPRVPGRGVYYVVDGSSGLVPGMNVTVQLPVAGGRGGVAIPASAVVSWQGKSWVYLRKADGAFLRTEIATGQHDAGGNIRVDSIVVGSFVVTQGAQLLLSEELRSDAPAESDGD</sequence>
<dbReference type="InterPro" id="IPR051909">
    <property type="entry name" value="MFP_Cation_Efflux"/>
</dbReference>
<gene>
    <name evidence="2" type="ORF">GCM10008023_27030</name>
</gene>
<dbReference type="PANTHER" id="PTHR30097:SF4">
    <property type="entry name" value="SLR6042 PROTEIN"/>
    <property type="match status" value="1"/>
</dbReference>
<dbReference type="PANTHER" id="PTHR30097">
    <property type="entry name" value="CATION EFFLUX SYSTEM PROTEIN CUSB"/>
    <property type="match status" value="1"/>
</dbReference>
<evidence type="ECO:0000256" key="1">
    <source>
        <dbReference type="ARBA" id="ARBA00022448"/>
    </source>
</evidence>
<reference evidence="3" key="1">
    <citation type="journal article" date="2019" name="Int. J. Syst. Evol. Microbiol.">
        <title>The Global Catalogue of Microorganisms (GCM) 10K type strain sequencing project: providing services to taxonomists for standard genome sequencing and annotation.</title>
        <authorList>
            <consortium name="The Broad Institute Genomics Platform"/>
            <consortium name="The Broad Institute Genome Sequencing Center for Infectious Disease"/>
            <person name="Wu L."/>
            <person name="Ma J."/>
        </authorList>
    </citation>
    <scope>NUCLEOTIDE SEQUENCE [LARGE SCALE GENOMIC DNA]</scope>
    <source>
        <strain evidence="3">CGMCC 1.8957</strain>
    </source>
</reference>
<protein>
    <recommendedName>
        <fullName evidence="4">HlyD family efflux transporter periplasmic adaptor subunit</fullName>
    </recommendedName>
</protein>
<name>A0ABQ3LNU3_9SPHN</name>
<dbReference type="Gene3D" id="2.40.420.20">
    <property type="match status" value="1"/>
</dbReference>
<evidence type="ECO:0000313" key="2">
    <source>
        <dbReference type="EMBL" id="GHH19832.1"/>
    </source>
</evidence>
<accession>A0ABQ3LNU3</accession>
<evidence type="ECO:0008006" key="4">
    <source>
        <dbReference type="Google" id="ProtNLM"/>
    </source>
</evidence>
<keyword evidence="1" id="KW-0813">Transport</keyword>
<dbReference type="RefSeq" id="WP_189676690.1">
    <property type="nucleotide sequence ID" value="NZ_BNAQ01000004.1"/>
</dbReference>
<dbReference type="EMBL" id="BNAQ01000004">
    <property type="protein sequence ID" value="GHH19832.1"/>
    <property type="molecule type" value="Genomic_DNA"/>
</dbReference>
<proteinExistence type="predicted"/>
<keyword evidence="3" id="KW-1185">Reference proteome</keyword>
<dbReference type="Proteomes" id="UP000652430">
    <property type="component" value="Unassembled WGS sequence"/>
</dbReference>
<evidence type="ECO:0000313" key="3">
    <source>
        <dbReference type="Proteomes" id="UP000652430"/>
    </source>
</evidence>
<organism evidence="2 3">
    <name type="scientific">Sphingomonas glacialis</name>
    <dbReference type="NCBI Taxonomy" id="658225"/>
    <lineage>
        <taxon>Bacteria</taxon>
        <taxon>Pseudomonadati</taxon>
        <taxon>Pseudomonadota</taxon>
        <taxon>Alphaproteobacteria</taxon>
        <taxon>Sphingomonadales</taxon>
        <taxon>Sphingomonadaceae</taxon>
        <taxon>Sphingomonas</taxon>
    </lineage>
</organism>
<comment type="caution">
    <text evidence="2">The sequence shown here is derived from an EMBL/GenBank/DDBJ whole genome shotgun (WGS) entry which is preliminary data.</text>
</comment>